<dbReference type="InterPro" id="IPR010502">
    <property type="entry name" value="Carb-bd_dom_fam9"/>
</dbReference>
<proteinExistence type="predicted"/>
<organism evidence="4 5">
    <name type="scientific">Hymenobacter yonginensis</name>
    <dbReference type="NCBI Taxonomy" id="748197"/>
    <lineage>
        <taxon>Bacteria</taxon>
        <taxon>Pseudomonadati</taxon>
        <taxon>Bacteroidota</taxon>
        <taxon>Cytophagia</taxon>
        <taxon>Cytophagales</taxon>
        <taxon>Hymenobacteraceae</taxon>
        <taxon>Hymenobacter</taxon>
    </lineage>
</organism>
<dbReference type="Pfam" id="PF19313">
    <property type="entry name" value="DUF5916"/>
    <property type="match status" value="1"/>
</dbReference>
<dbReference type="SUPFAM" id="SSF49344">
    <property type="entry name" value="CBD9-like"/>
    <property type="match status" value="1"/>
</dbReference>
<reference evidence="4 5" key="1">
    <citation type="journal article" date="2011" name="Int. J. Syst. Evol. Microbiol.">
        <title>Hymenobacter yonginensis sp. nov., isolated from a mesotrophic artificial lake.</title>
        <authorList>
            <person name="Joung Y."/>
            <person name="Cho S.H."/>
            <person name="Kim H."/>
            <person name="Kim S.B."/>
            <person name="Joh K."/>
        </authorList>
    </citation>
    <scope>NUCLEOTIDE SEQUENCE [LARGE SCALE GENOMIC DNA]</scope>
    <source>
        <strain evidence="4 5">KCTC 22745</strain>
    </source>
</reference>
<keyword evidence="1" id="KW-0732">Signal</keyword>
<feature type="domain" description="Carbohydrate-binding" evidence="2">
    <location>
        <begin position="53"/>
        <end position="211"/>
    </location>
</feature>
<evidence type="ECO:0000313" key="4">
    <source>
        <dbReference type="EMBL" id="WBO83196.1"/>
    </source>
</evidence>
<dbReference type="InterPro" id="IPR045670">
    <property type="entry name" value="DUF5916"/>
</dbReference>
<evidence type="ECO:0000313" key="5">
    <source>
        <dbReference type="Proteomes" id="UP001211872"/>
    </source>
</evidence>
<evidence type="ECO:0000256" key="1">
    <source>
        <dbReference type="SAM" id="SignalP"/>
    </source>
</evidence>
<feature type="chain" id="PRO_5045307704" evidence="1">
    <location>
        <begin position="20"/>
        <end position="864"/>
    </location>
</feature>
<feature type="signal peptide" evidence="1">
    <location>
        <begin position="1"/>
        <end position="19"/>
    </location>
</feature>
<dbReference type="CDD" id="cd09618">
    <property type="entry name" value="CBM9_like_2"/>
    <property type="match status" value="1"/>
</dbReference>
<dbReference type="Pfam" id="PF06452">
    <property type="entry name" value="CBM9_1"/>
    <property type="match status" value="1"/>
</dbReference>
<name>A0ABY7PIM7_9BACT</name>
<dbReference type="RefSeq" id="WP_270125558.1">
    <property type="nucleotide sequence ID" value="NZ_CP115396.1"/>
</dbReference>
<accession>A0ABY7PIM7</accession>
<dbReference type="EMBL" id="CP115396">
    <property type="protein sequence ID" value="WBO83196.1"/>
    <property type="molecule type" value="Genomic_DNA"/>
</dbReference>
<dbReference type="Gene3D" id="2.60.40.1190">
    <property type="match status" value="1"/>
</dbReference>
<keyword evidence="5" id="KW-1185">Reference proteome</keyword>
<sequence>MPFFFFLLSLLFMAGQAAAQQQPAAAAPPAATTTLAPKKQLQAVRITDAIKLDGLLDEAVWQQAPVATQFIQNRPNPGPPEKHPTEVRILYDDANLYIGAVMHDVSADSILRELTPRDNFGNTDFFGIFLDTYQDKLNGYGFFVTTGGVQMDARYSPAGGEDFNWNAVWDSRTSIRGTDWIAEMRIPYSAIRFSSLPEQQWGLNFMRQRKKENQAFFWNEVKPAVDGFVNQWGTLTGVRDVKPPLRLSLTPYISSYVNHNPLSENGTRPTTTSFNGGADIKWGINESFTLDATLVPDFGQVQSDNQVLNLSPFEVQFNENRQFFTEGTELFTKGNLFYSRRVGATPMGFYDVAVGDKEKLVKNPSETRLLNATKVSGRTSKGLGIGVFNALSNDVYATVRNTESGEEREVLTQPFSNYSILVLDQSLKNNSYVSLINTNVTRAGRTYDANVTGGLFRLANKKNSYAVTGQVNYSRRRGNAFGSDTVQIDNRDGYKYRLDVSKISGNFTYGVAHGIESNTYDPNDLGILFSNNAISQEVYGNYNIYKPFWKVNRLNTYFGVSHSLLYRPTLFQSANFYSGANTTFTKSFLSTGFNLNIDPRSNDYFEPRKEPLGEYYVRVPGSVNVGGYISTDYRKKLAFDVNAGVRTYSRDERLPARPRRMGYGLTISPRYRVNNKLNFRYEADWNLRQNQIGFVNGGLDSEEPLDSAMIRQLGGNVPLGLAPKDVLLGRRQVVTVSNVLSVGYTFTNRMSLTVRTRHYTSTVRYQDFAQLRAGGQETPADYRRNRDNTYNAFNVDAVYSWWFAPGSQVSIVWKNAGTNFLQANEATPLYFDNLSNTINTPHNNNVSIKILYYLDYLALRPRRG</sequence>
<gene>
    <name evidence="4" type="ORF">O9Z63_12485</name>
</gene>
<evidence type="ECO:0000259" key="3">
    <source>
        <dbReference type="Pfam" id="PF19313"/>
    </source>
</evidence>
<evidence type="ECO:0000259" key="2">
    <source>
        <dbReference type="Pfam" id="PF06452"/>
    </source>
</evidence>
<protein>
    <submittedName>
        <fullName evidence="4">DUF5916 domain-containing protein</fullName>
    </submittedName>
</protein>
<dbReference type="Proteomes" id="UP001211872">
    <property type="component" value="Chromosome"/>
</dbReference>
<feature type="domain" description="DUF5916" evidence="3">
    <location>
        <begin position="243"/>
        <end position="860"/>
    </location>
</feature>